<dbReference type="AlphaFoldDB" id="A0A1Q9AE76"/>
<name>A0A1Q9AE76_9HYPH</name>
<reference evidence="1 2" key="1">
    <citation type="submission" date="2016-09" db="EMBL/GenBank/DDBJ databases">
        <title>Rhizobium sp. nov., a novel species isolated from the rice rhizosphere.</title>
        <authorList>
            <person name="Zhao J."/>
            <person name="Zhang X."/>
        </authorList>
    </citation>
    <scope>NUCLEOTIDE SEQUENCE [LARGE SCALE GENOMIC DNA]</scope>
    <source>
        <strain evidence="1 2">MH17</strain>
    </source>
</reference>
<proteinExistence type="predicted"/>
<evidence type="ECO:0008006" key="3">
    <source>
        <dbReference type="Google" id="ProtNLM"/>
    </source>
</evidence>
<evidence type="ECO:0000313" key="2">
    <source>
        <dbReference type="Proteomes" id="UP000186143"/>
    </source>
</evidence>
<dbReference type="Proteomes" id="UP000186143">
    <property type="component" value="Unassembled WGS sequence"/>
</dbReference>
<organism evidence="1 2">
    <name type="scientific">Xaviernesmea rhizosphaerae</name>
    <dbReference type="NCBI Taxonomy" id="1672749"/>
    <lineage>
        <taxon>Bacteria</taxon>
        <taxon>Pseudomonadati</taxon>
        <taxon>Pseudomonadota</taxon>
        <taxon>Alphaproteobacteria</taxon>
        <taxon>Hyphomicrobiales</taxon>
        <taxon>Rhizobiaceae</taxon>
        <taxon>Rhizobium/Agrobacterium group</taxon>
        <taxon>Xaviernesmea</taxon>
    </lineage>
</organism>
<dbReference type="STRING" id="1672749.BJF92_00070"/>
<accession>A0A1Q9AE76</accession>
<sequence length="409" mass="44295">MDAPALFAAAVPGKAKAATSARQISGGALVFGRPISREKPMATLSICIPVEGEAPDLGHLVAKLLKDPAADVEVIALFSSAAAAPSEDLAALAADDKRLVLETLDTAPAARALWRQTASRATGRWVTLVRPSDTLDPELAIMVHYLERRSPEIDALGWNSFQIDPLAVPGVSGPVAVPAHYHINMFDKTAMLKAFFYWSGSLNAPRMPFGLYHGALRRSLLDTLLSLPVNDGWSSPVPQYEWSGRVLLFSDAMAFCDRPMSAINMPAYKAPASHKPTHNFPFHAGLGLTGAVAEAQFHVLGELGNEWTANEDFLRACMIDCMMETDRRAFVAKGNGYFAAFQGFDPRLASGFRPEFNENPTSDRRRGLQGDVLMVDRFLGGAQTAQEFYDAAKALLVPVALLCDEAQLH</sequence>
<protein>
    <recommendedName>
        <fullName evidence="3">Glycosyltransferase 2-like domain-containing protein</fullName>
    </recommendedName>
</protein>
<dbReference type="EMBL" id="MKIO01000040">
    <property type="protein sequence ID" value="OLP53209.1"/>
    <property type="molecule type" value="Genomic_DNA"/>
</dbReference>
<evidence type="ECO:0000313" key="1">
    <source>
        <dbReference type="EMBL" id="OLP53209.1"/>
    </source>
</evidence>
<comment type="caution">
    <text evidence="1">The sequence shown here is derived from an EMBL/GenBank/DDBJ whole genome shotgun (WGS) entry which is preliminary data.</text>
</comment>
<gene>
    <name evidence="1" type="ORF">BJF92_00070</name>
</gene>